<sequence length="158" mass="18184">MYRRNWKHLQPSSMDHAMRLDLEYAKEMKNLSVERVADRMGIKHWTLYKYVDNGSLPSHLIRPFEHACECPHQFLTRYIAHSGHLMTIGIPTGRKAKAKNINALQSSCTNAIDALLKFADQEMTADETLNALTATMEDLAWHRAEVERTDLPELDFGE</sequence>
<evidence type="ECO:0008006" key="3">
    <source>
        <dbReference type="Google" id="ProtNLM"/>
    </source>
</evidence>
<evidence type="ECO:0000313" key="1">
    <source>
        <dbReference type="EMBL" id="TVO70876.1"/>
    </source>
</evidence>
<keyword evidence="2" id="KW-1185">Reference proteome</keyword>
<evidence type="ECO:0000313" key="2">
    <source>
        <dbReference type="Proteomes" id="UP000316649"/>
    </source>
</evidence>
<proteinExistence type="predicted"/>
<accession>A0A557S0I5</accession>
<protein>
    <recommendedName>
        <fullName evidence="3">Helix-turn-helix domain-containing protein</fullName>
    </recommendedName>
</protein>
<gene>
    <name evidence="1" type="ORF">FHP88_15595</name>
</gene>
<comment type="caution">
    <text evidence="1">The sequence shown here is derived from an EMBL/GenBank/DDBJ whole genome shotgun (WGS) entry which is preliminary data.</text>
</comment>
<dbReference type="AlphaFoldDB" id="A0A557S0I5"/>
<dbReference type="EMBL" id="VMNH01000023">
    <property type="protein sequence ID" value="TVO70876.1"/>
    <property type="molecule type" value="Genomic_DNA"/>
</dbReference>
<dbReference type="RefSeq" id="WP_144360013.1">
    <property type="nucleotide sequence ID" value="NZ_VMNH01000023.1"/>
</dbReference>
<organism evidence="1 2">
    <name type="scientific">Sedimenticola selenatireducens</name>
    <dbReference type="NCBI Taxonomy" id="191960"/>
    <lineage>
        <taxon>Bacteria</taxon>
        <taxon>Pseudomonadati</taxon>
        <taxon>Pseudomonadota</taxon>
        <taxon>Gammaproteobacteria</taxon>
        <taxon>Chromatiales</taxon>
        <taxon>Sedimenticolaceae</taxon>
        <taxon>Sedimenticola</taxon>
    </lineage>
</organism>
<dbReference type="OrthoDB" id="6288233at2"/>
<dbReference type="Proteomes" id="UP000316649">
    <property type="component" value="Unassembled WGS sequence"/>
</dbReference>
<name>A0A557S0I5_9GAMM</name>
<reference evidence="1 2" key="1">
    <citation type="submission" date="2019-07" db="EMBL/GenBank/DDBJ databases">
        <title>The pathways for chlorine oxyanion respiration interact through the shared metabolite chlorate.</title>
        <authorList>
            <person name="Barnum T.P."/>
            <person name="Cheng Y."/>
            <person name="Hill K.A."/>
            <person name="Lucas L.N."/>
            <person name="Carlson H.K."/>
            <person name="Coates J.D."/>
        </authorList>
    </citation>
    <scope>NUCLEOTIDE SEQUENCE [LARGE SCALE GENOMIC DNA]</scope>
    <source>
        <strain evidence="1 2">BK-1</strain>
    </source>
</reference>